<evidence type="ECO:0000256" key="5">
    <source>
        <dbReference type="ARBA" id="ARBA00023004"/>
    </source>
</evidence>
<feature type="non-terminal residue" evidence="11">
    <location>
        <position position="513"/>
    </location>
</feature>
<evidence type="ECO:0000313" key="11">
    <source>
        <dbReference type="EMBL" id="SVA80895.1"/>
    </source>
</evidence>
<evidence type="ECO:0000256" key="9">
    <source>
        <dbReference type="ARBA" id="ARBA00023237"/>
    </source>
</evidence>
<dbReference type="EMBL" id="UINC01019141">
    <property type="protein sequence ID" value="SVA80895.1"/>
    <property type="molecule type" value="Genomic_DNA"/>
</dbReference>
<keyword evidence="7" id="KW-0798">TonB box</keyword>
<dbReference type="PANTHER" id="PTHR32552:SF81">
    <property type="entry name" value="TONB-DEPENDENT OUTER MEMBRANE RECEPTOR"/>
    <property type="match status" value="1"/>
</dbReference>
<dbReference type="InterPro" id="IPR039426">
    <property type="entry name" value="TonB-dep_rcpt-like"/>
</dbReference>
<protein>
    <recommendedName>
        <fullName evidence="10">TonB-dependent receptor plug domain-containing protein</fullName>
    </recommendedName>
</protein>
<keyword evidence="5" id="KW-0408">Iron</keyword>
<dbReference type="GO" id="GO:0009279">
    <property type="term" value="C:cell outer membrane"/>
    <property type="evidence" value="ECO:0007669"/>
    <property type="project" value="UniProtKB-SubCell"/>
</dbReference>
<organism evidence="11">
    <name type="scientific">marine metagenome</name>
    <dbReference type="NCBI Taxonomy" id="408172"/>
    <lineage>
        <taxon>unclassified sequences</taxon>
        <taxon>metagenomes</taxon>
        <taxon>ecological metagenomes</taxon>
    </lineage>
</organism>
<dbReference type="AlphaFoldDB" id="A0A381YV42"/>
<keyword evidence="2" id="KW-0813">Transport</keyword>
<keyword evidence="6" id="KW-0406">Ion transport</keyword>
<evidence type="ECO:0000256" key="2">
    <source>
        <dbReference type="ARBA" id="ARBA00022448"/>
    </source>
</evidence>
<dbReference type="PANTHER" id="PTHR32552">
    <property type="entry name" value="FERRICHROME IRON RECEPTOR-RELATED"/>
    <property type="match status" value="1"/>
</dbReference>
<keyword evidence="3" id="KW-0410">Iron transport</keyword>
<dbReference type="Gene3D" id="2.40.170.20">
    <property type="entry name" value="TonB-dependent receptor, beta-barrel domain"/>
    <property type="match status" value="1"/>
</dbReference>
<evidence type="ECO:0000256" key="6">
    <source>
        <dbReference type="ARBA" id="ARBA00023065"/>
    </source>
</evidence>
<gene>
    <name evidence="11" type="ORF">METZ01_LOCUS133749</name>
</gene>
<name>A0A381YV42_9ZZZZ</name>
<reference evidence="11" key="1">
    <citation type="submission" date="2018-05" db="EMBL/GenBank/DDBJ databases">
        <authorList>
            <person name="Lanie J.A."/>
            <person name="Ng W.-L."/>
            <person name="Kazmierczak K.M."/>
            <person name="Andrzejewski T.M."/>
            <person name="Davidsen T.M."/>
            <person name="Wayne K.J."/>
            <person name="Tettelin H."/>
            <person name="Glass J.I."/>
            <person name="Rusch D."/>
            <person name="Podicherti R."/>
            <person name="Tsui H.-C.T."/>
            <person name="Winkler M.E."/>
        </authorList>
    </citation>
    <scope>NUCLEOTIDE SEQUENCE</scope>
</reference>
<dbReference type="GO" id="GO:0006826">
    <property type="term" value="P:iron ion transport"/>
    <property type="evidence" value="ECO:0007669"/>
    <property type="project" value="UniProtKB-KW"/>
</dbReference>
<sequence length="513" mass="56671">MKLKFLINLVFISIFGLSSLMLTAADEEDEEDRDRGDIEEITVTAEKRVSTVSDTSMSITAFDSSLIEDLGMQGANDLMDQLPATTRDPYDVRIRGVGRNFRALGGDPGVATYYNGVYSPDFGIAASENYYYDVERIEVLRGPQGTLYGRNSIGGAINYITKKPSFENGAEVRVLAGDYSNIQYYGMVTGPITDKLAFRATTAKMDRDGTQNNIGGGRDARSLDDYNSVLTLLYTPNDDIEFQIRVNDRLVDNIIPSRVLLNSGAGSLRGMQDTTSMVRGLRKVDAGTPGAIAFTNPTTGEVGYGAPLRPGVDNASWPGRWNSYYGSTLNTLGTYNVAFNDDQNCWDFPYMDGCQSNHQYFEHDGVQSHVTWQLNDKTEIKYIYGFVDFNYTFNIDLDGTTASWDQYGVTVLEDVHMKTHEININWQIGDDVLVTSGYFYMDENRQQNYSIRNNIAAIKNPANYGAYDIPQDFLGGASTSALLGAINTCTTPQTGWVGSGPDFATLSCRWGGD</sequence>
<evidence type="ECO:0000256" key="7">
    <source>
        <dbReference type="ARBA" id="ARBA00023077"/>
    </source>
</evidence>
<dbReference type="InterPro" id="IPR036942">
    <property type="entry name" value="Beta-barrel_TonB_sf"/>
</dbReference>
<accession>A0A381YV42</accession>
<proteinExistence type="predicted"/>
<keyword evidence="8" id="KW-0472">Membrane</keyword>
<keyword evidence="9" id="KW-0998">Cell outer membrane</keyword>
<comment type="subcellular location">
    <subcellularLocation>
        <location evidence="1">Cell outer membrane</location>
        <topology evidence="1">Multi-pass membrane protein</topology>
    </subcellularLocation>
</comment>
<evidence type="ECO:0000256" key="4">
    <source>
        <dbReference type="ARBA" id="ARBA00022692"/>
    </source>
</evidence>
<evidence type="ECO:0000256" key="1">
    <source>
        <dbReference type="ARBA" id="ARBA00004571"/>
    </source>
</evidence>
<evidence type="ECO:0000259" key="10">
    <source>
        <dbReference type="Pfam" id="PF07715"/>
    </source>
</evidence>
<dbReference type="InterPro" id="IPR012910">
    <property type="entry name" value="Plug_dom"/>
</dbReference>
<feature type="domain" description="TonB-dependent receptor plug" evidence="10">
    <location>
        <begin position="52"/>
        <end position="156"/>
    </location>
</feature>
<evidence type="ECO:0000256" key="8">
    <source>
        <dbReference type="ARBA" id="ARBA00023136"/>
    </source>
</evidence>
<dbReference type="Pfam" id="PF07715">
    <property type="entry name" value="Plug"/>
    <property type="match status" value="1"/>
</dbReference>
<dbReference type="SUPFAM" id="SSF56935">
    <property type="entry name" value="Porins"/>
    <property type="match status" value="1"/>
</dbReference>
<evidence type="ECO:0000256" key="3">
    <source>
        <dbReference type="ARBA" id="ARBA00022496"/>
    </source>
</evidence>
<dbReference type="PROSITE" id="PS52016">
    <property type="entry name" value="TONB_DEPENDENT_REC_3"/>
    <property type="match status" value="1"/>
</dbReference>
<keyword evidence="4" id="KW-0812">Transmembrane</keyword>